<dbReference type="PANTHER" id="PTHR45616">
    <property type="entry name" value="GATA-TYPE DOMAIN-CONTAINING PROTEIN"/>
    <property type="match status" value="1"/>
</dbReference>
<dbReference type="Gene3D" id="1.20.5.170">
    <property type="match status" value="1"/>
</dbReference>
<dbReference type="GO" id="GO:0045109">
    <property type="term" value="P:intermediate filament organization"/>
    <property type="evidence" value="ECO:0007669"/>
    <property type="project" value="TreeGrafter"/>
</dbReference>
<evidence type="ECO:0000313" key="8">
    <source>
        <dbReference type="Proteomes" id="UP000562322"/>
    </source>
</evidence>
<dbReference type="Pfam" id="PF16208">
    <property type="entry name" value="Keratin_2_head"/>
    <property type="match status" value="1"/>
</dbReference>
<dbReference type="SMART" id="SM01391">
    <property type="entry name" value="Filament"/>
    <property type="match status" value="1"/>
</dbReference>
<evidence type="ECO:0000256" key="5">
    <source>
        <dbReference type="SAM" id="Coils"/>
    </source>
</evidence>
<keyword evidence="8" id="KW-1185">Reference proteome</keyword>
<dbReference type="PANTHER" id="PTHR45616:SF69">
    <property type="entry name" value="IF ROD DOMAIN-CONTAINING PROTEIN-RELATED"/>
    <property type="match status" value="1"/>
</dbReference>
<dbReference type="GO" id="GO:0005615">
    <property type="term" value="C:extracellular space"/>
    <property type="evidence" value="ECO:0007669"/>
    <property type="project" value="TreeGrafter"/>
</dbReference>
<dbReference type="Pfam" id="PF00038">
    <property type="entry name" value="Filament"/>
    <property type="match status" value="1"/>
</dbReference>
<dbReference type="FunFam" id="1.20.5.1160:FF:000001">
    <property type="entry name" value="Keratin type II"/>
    <property type="match status" value="1"/>
</dbReference>
<dbReference type="EMBL" id="VXAV01001288">
    <property type="protein sequence ID" value="NXL84246.1"/>
    <property type="molecule type" value="Genomic_DNA"/>
</dbReference>
<comment type="caution">
    <text evidence="7">The sequence shown here is derived from an EMBL/GenBank/DDBJ whole genome shotgun (WGS) entry which is preliminary data.</text>
</comment>
<accession>A0A7L0VYW2</accession>
<proteinExistence type="inferred from homology"/>
<gene>
    <name evidence="7" type="primary">Krt4_1</name>
    <name evidence="7" type="ORF">ALELAT_R03324</name>
</gene>
<evidence type="ECO:0000313" key="7">
    <source>
        <dbReference type="EMBL" id="NXL84246.1"/>
    </source>
</evidence>
<dbReference type="AlphaFoldDB" id="A0A7L0VYW2"/>
<dbReference type="SUPFAM" id="SSF64593">
    <property type="entry name" value="Intermediate filament protein, coiled coil region"/>
    <property type="match status" value="2"/>
</dbReference>
<dbReference type="FunFam" id="1.20.5.500:FF:000001">
    <property type="entry name" value="Type II keratin 23"/>
    <property type="match status" value="1"/>
</dbReference>
<feature type="non-terminal residue" evidence="7">
    <location>
        <position position="546"/>
    </location>
</feature>
<keyword evidence="1 4" id="KW-0403">Intermediate filament</keyword>
<protein>
    <submittedName>
        <fullName evidence="7">K2C4 protein</fullName>
    </submittedName>
</protein>
<dbReference type="FunFam" id="1.20.5.170:FF:000004">
    <property type="entry name" value="Keratin, type II cytoskeletal 5"/>
    <property type="match status" value="1"/>
</dbReference>
<dbReference type="GO" id="GO:0031424">
    <property type="term" value="P:keratinization"/>
    <property type="evidence" value="ECO:0007669"/>
    <property type="project" value="TreeGrafter"/>
</dbReference>
<keyword evidence="2 5" id="KW-0175">Coiled coil</keyword>
<dbReference type="InterPro" id="IPR039008">
    <property type="entry name" value="IF_rod_dom"/>
</dbReference>
<name>A0A7L0VYW2_ALELA</name>
<reference evidence="7 8" key="1">
    <citation type="submission" date="2019-09" db="EMBL/GenBank/DDBJ databases">
        <title>Bird 10,000 Genomes (B10K) Project - Family phase.</title>
        <authorList>
            <person name="Zhang G."/>
        </authorList>
    </citation>
    <scope>NUCLEOTIDE SEQUENCE [LARGE SCALE GENOMIC DNA]</scope>
    <source>
        <strain evidence="7">B10K-DU-001-39</strain>
        <tissue evidence="7">Muscle</tissue>
    </source>
</reference>
<dbReference type="Gene3D" id="1.20.5.500">
    <property type="entry name" value="Single helix bin"/>
    <property type="match status" value="1"/>
</dbReference>
<organism evidence="7 8">
    <name type="scientific">Alectura lathami</name>
    <name type="common">Australian brush turkey</name>
    <dbReference type="NCBI Taxonomy" id="81907"/>
    <lineage>
        <taxon>Eukaryota</taxon>
        <taxon>Metazoa</taxon>
        <taxon>Chordata</taxon>
        <taxon>Craniata</taxon>
        <taxon>Vertebrata</taxon>
        <taxon>Euteleostomi</taxon>
        <taxon>Archelosauria</taxon>
        <taxon>Archosauria</taxon>
        <taxon>Dinosauria</taxon>
        <taxon>Saurischia</taxon>
        <taxon>Theropoda</taxon>
        <taxon>Coelurosauria</taxon>
        <taxon>Aves</taxon>
        <taxon>Neognathae</taxon>
        <taxon>Galloanserae</taxon>
        <taxon>Galliformes</taxon>
        <taxon>Megapodiidae</taxon>
        <taxon>Alectura</taxon>
    </lineage>
</organism>
<evidence type="ECO:0000256" key="2">
    <source>
        <dbReference type="ARBA" id="ARBA00023054"/>
    </source>
</evidence>
<feature type="non-terminal residue" evidence="7">
    <location>
        <position position="1"/>
    </location>
</feature>
<evidence type="ECO:0000256" key="4">
    <source>
        <dbReference type="RuleBase" id="RU000685"/>
    </source>
</evidence>
<dbReference type="PROSITE" id="PS00226">
    <property type="entry name" value="IF_ROD_1"/>
    <property type="match status" value="1"/>
</dbReference>
<comment type="similarity">
    <text evidence="3 4">Belongs to the intermediate filament family.</text>
</comment>
<dbReference type="InterPro" id="IPR018039">
    <property type="entry name" value="IF_conserved"/>
</dbReference>
<dbReference type="InterPro" id="IPR003054">
    <property type="entry name" value="Keratin_II"/>
</dbReference>
<feature type="domain" description="IF rod" evidence="6">
    <location>
        <begin position="156"/>
        <end position="469"/>
    </location>
</feature>
<dbReference type="SUPFAM" id="SSF57997">
    <property type="entry name" value="Tropomyosin"/>
    <property type="match status" value="1"/>
</dbReference>
<sequence>TMSRQSSAFSKRFSSSSVCLGGRSNVPFGPIARGGCRGSAGNAGGFTSCSLYGLGGSKNTSLGGFGAGGICRGFGAGGQGFGYGLGAGAGFGSGAACGFGGGVGGFGGLAGGFDSGVGGFAVCPPGGIREVTINQSLLTPLQLEIDPEIQKVRTQEREELKTLNNKFASFIDKVRFLEQQNKVLETKWKLLQEQTPAAPSRSLDVYFEAYISGLRKRLDGLSSEKIQLESELKSFQDMVEDFKTKYEEEINKRTSAENDFVLLKKDVDGAYMSKVELQAKLDSLADELNFLRSLYEVELSQMQQQVSDTSVVLSMDNNRSLDLDGIIAEVKAQYEEIANRSRLEAETWYQSKYEELQATAGKHGDRLRETKAEISELNRVIQRIRAEIESVKKQREALQSSIADAEQRGELALKDAKDKLTELETALKKAKADLAQQLRDYQELMNVKLALDIEIATYRKLLEGEESRMSGECQSNVSISVVGSSSSIGGGYGGGLCFGGGRGSYSGGSAGFCYSLGGGSGGVSSVVGGSGSILKKNSSVSVGRRP</sequence>
<evidence type="ECO:0000256" key="1">
    <source>
        <dbReference type="ARBA" id="ARBA00022754"/>
    </source>
</evidence>
<dbReference type="Proteomes" id="UP000562322">
    <property type="component" value="Unassembled WGS sequence"/>
</dbReference>
<dbReference type="GO" id="GO:0045095">
    <property type="term" value="C:keratin filament"/>
    <property type="evidence" value="ECO:0007669"/>
    <property type="project" value="InterPro"/>
</dbReference>
<feature type="coiled-coil region" evidence="5">
    <location>
        <begin position="367"/>
        <end position="447"/>
    </location>
</feature>
<dbReference type="GO" id="GO:0030280">
    <property type="term" value="F:structural constituent of skin epidermis"/>
    <property type="evidence" value="ECO:0007669"/>
    <property type="project" value="TreeGrafter"/>
</dbReference>
<dbReference type="OrthoDB" id="2441647at2759"/>
<evidence type="ECO:0000259" key="6">
    <source>
        <dbReference type="PROSITE" id="PS51842"/>
    </source>
</evidence>
<dbReference type="PRINTS" id="PR01276">
    <property type="entry name" value="TYPE2KERATIN"/>
</dbReference>
<dbReference type="InterPro" id="IPR032444">
    <property type="entry name" value="Keratin_2_head"/>
</dbReference>
<feature type="coiled-coil region" evidence="5">
    <location>
        <begin position="160"/>
        <end position="294"/>
    </location>
</feature>
<dbReference type="Gene3D" id="1.20.5.1160">
    <property type="entry name" value="Vasodilator-stimulated phosphoprotein"/>
    <property type="match status" value="1"/>
</dbReference>
<dbReference type="PROSITE" id="PS51842">
    <property type="entry name" value="IF_ROD_2"/>
    <property type="match status" value="1"/>
</dbReference>
<evidence type="ECO:0000256" key="3">
    <source>
        <dbReference type="ARBA" id="ARBA00061646"/>
    </source>
</evidence>